<keyword evidence="3" id="KW-0812">Transmembrane</keyword>
<dbReference type="InterPro" id="IPR045851">
    <property type="entry name" value="AMP-bd_C_sf"/>
</dbReference>
<dbReference type="InterPro" id="IPR027417">
    <property type="entry name" value="P-loop_NTPase"/>
</dbReference>
<reference evidence="6" key="1">
    <citation type="submission" date="2020-03" db="EMBL/GenBank/DDBJ databases">
        <title>Castanea mollissima Vanexum genome sequencing.</title>
        <authorList>
            <person name="Staton M."/>
        </authorList>
    </citation>
    <scope>NUCLEOTIDE SEQUENCE</scope>
    <source>
        <tissue evidence="6">Leaf</tissue>
    </source>
</reference>
<organism evidence="6 7">
    <name type="scientific">Castanea mollissima</name>
    <name type="common">Chinese chestnut</name>
    <dbReference type="NCBI Taxonomy" id="60419"/>
    <lineage>
        <taxon>Eukaryota</taxon>
        <taxon>Viridiplantae</taxon>
        <taxon>Streptophyta</taxon>
        <taxon>Embryophyta</taxon>
        <taxon>Tracheophyta</taxon>
        <taxon>Spermatophyta</taxon>
        <taxon>Magnoliopsida</taxon>
        <taxon>eudicotyledons</taxon>
        <taxon>Gunneridae</taxon>
        <taxon>Pentapetalae</taxon>
        <taxon>rosids</taxon>
        <taxon>fabids</taxon>
        <taxon>Fagales</taxon>
        <taxon>Fagaceae</taxon>
        <taxon>Castanea</taxon>
    </lineage>
</organism>
<evidence type="ECO:0000256" key="2">
    <source>
        <dbReference type="ARBA" id="ARBA00022598"/>
    </source>
</evidence>
<dbReference type="Pfam" id="PF00501">
    <property type="entry name" value="AMP-binding"/>
    <property type="match status" value="1"/>
</dbReference>
<dbReference type="PROSITE" id="PS51419">
    <property type="entry name" value="RAB"/>
    <property type="match status" value="1"/>
</dbReference>
<dbReference type="SMART" id="SM00175">
    <property type="entry name" value="RAB"/>
    <property type="match status" value="1"/>
</dbReference>
<dbReference type="Pfam" id="PF00071">
    <property type="entry name" value="Ras"/>
    <property type="match status" value="1"/>
</dbReference>
<comment type="similarity">
    <text evidence="1">Belongs to the ATP-dependent AMP-binding enzyme family.</text>
</comment>
<evidence type="ECO:0000313" key="6">
    <source>
        <dbReference type="EMBL" id="KAF3969810.1"/>
    </source>
</evidence>
<name>A0A8J4RH49_9ROSI</name>
<dbReference type="OrthoDB" id="10253869at2759"/>
<keyword evidence="7" id="KW-1185">Reference proteome</keyword>
<feature type="domain" description="AMP-dependent synthetase/ligase" evidence="4">
    <location>
        <begin position="150"/>
        <end position="211"/>
    </location>
</feature>
<gene>
    <name evidence="6" type="ORF">CMV_006433</name>
</gene>
<dbReference type="GO" id="GO:0016405">
    <property type="term" value="F:CoA-ligase activity"/>
    <property type="evidence" value="ECO:0007669"/>
    <property type="project" value="TreeGrafter"/>
</dbReference>
<protein>
    <submittedName>
        <fullName evidence="6">Uncharacterized protein</fullName>
    </submittedName>
</protein>
<dbReference type="FunFam" id="3.30.300.30:FF:000007">
    <property type="entry name" value="4-coumarate--CoA ligase 2"/>
    <property type="match status" value="1"/>
</dbReference>
<dbReference type="GO" id="GO:0005525">
    <property type="term" value="F:GTP binding"/>
    <property type="evidence" value="ECO:0007669"/>
    <property type="project" value="InterPro"/>
</dbReference>
<dbReference type="InterPro" id="IPR001806">
    <property type="entry name" value="Small_GTPase"/>
</dbReference>
<dbReference type="EMBL" id="JRKL02000606">
    <property type="protein sequence ID" value="KAF3969810.1"/>
    <property type="molecule type" value="Genomic_DNA"/>
</dbReference>
<evidence type="ECO:0000256" key="1">
    <source>
        <dbReference type="ARBA" id="ARBA00006432"/>
    </source>
</evidence>
<dbReference type="Gene3D" id="3.40.50.300">
    <property type="entry name" value="P-loop containing nucleotide triphosphate hydrolases"/>
    <property type="match status" value="1"/>
</dbReference>
<evidence type="ECO:0000259" key="5">
    <source>
        <dbReference type="Pfam" id="PF13193"/>
    </source>
</evidence>
<keyword evidence="2" id="KW-0436">Ligase</keyword>
<comment type="caution">
    <text evidence="6">The sequence shown here is derived from an EMBL/GenBank/DDBJ whole genome shotgun (WGS) entry which is preliminary data.</text>
</comment>
<dbReference type="Gene3D" id="3.30.300.30">
    <property type="match status" value="1"/>
</dbReference>
<dbReference type="PANTHER" id="PTHR24096:SF415">
    <property type="entry name" value="4-COUMARATE--COA LIGASE"/>
    <property type="match status" value="1"/>
</dbReference>
<dbReference type="PRINTS" id="PR00449">
    <property type="entry name" value="RASTRNSFRMNG"/>
</dbReference>
<evidence type="ECO:0000313" key="7">
    <source>
        <dbReference type="Proteomes" id="UP000737018"/>
    </source>
</evidence>
<evidence type="ECO:0000259" key="4">
    <source>
        <dbReference type="Pfam" id="PF00501"/>
    </source>
</evidence>
<proteinExistence type="inferred from homology"/>
<dbReference type="SUPFAM" id="SSF56801">
    <property type="entry name" value="Acetyl-CoA synthetase-like"/>
    <property type="match status" value="1"/>
</dbReference>
<dbReference type="AlphaFoldDB" id="A0A8J4RH49"/>
<dbReference type="PANTHER" id="PTHR24096">
    <property type="entry name" value="LONG-CHAIN-FATTY-ACID--COA LIGASE"/>
    <property type="match status" value="1"/>
</dbReference>
<sequence length="351" mass="39157">MCSGDGECRPLGLPFAFLSLLISIVGLVIWILGQVFWAVGRAEFRQVCRQKSRVKLVLLGDSGVGKSRIVLRFVRGQFDPTSKVTVGASFLSQTIALQDSTTVKFEIWDTAGQERRQVNTLHLRLQLAELSTILWLQFMTFVELRFLMFAETCGIISLENPKEESPLSGSIGTLVSGVESQIVSIDTSKPLQPKQSGEIWLRGPNMMQGYFKNPEATKLTIDRQGWVHTGDIGYFNEEGQLFVVDRIKELIKCYGFQVAPAELEGLLIFHSEILDAVVFPFPDAKAGEVPIANVVRSPNSLLTEEDIQKFIAKQVAPFKRLRAVSFVNSVPRSAAGKILRRELIEKVRSKI</sequence>
<evidence type="ECO:0000256" key="3">
    <source>
        <dbReference type="SAM" id="Phobius"/>
    </source>
</evidence>
<dbReference type="SUPFAM" id="SSF52540">
    <property type="entry name" value="P-loop containing nucleoside triphosphate hydrolases"/>
    <property type="match status" value="1"/>
</dbReference>
<dbReference type="InterPro" id="IPR025110">
    <property type="entry name" value="AMP-bd_C"/>
</dbReference>
<dbReference type="InterPro" id="IPR000873">
    <property type="entry name" value="AMP-dep_synth/lig_dom"/>
</dbReference>
<dbReference type="Proteomes" id="UP000737018">
    <property type="component" value="Unassembled WGS sequence"/>
</dbReference>
<dbReference type="Gene3D" id="3.40.50.12780">
    <property type="entry name" value="N-terminal domain of ligase-like"/>
    <property type="match status" value="1"/>
</dbReference>
<keyword evidence="3" id="KW-1133">Transmembrane helix</keyword>
<dbReference type="Pfam" id="PF13193">
    <property type="entry name" value="AMP-binding_C"/>
    <property type="match status" value="1"/>
</dbReference>
<dbReference type="GO" id="GO:0003924">
    <property type="term" value="F:GTPase activity"/>
    <property type="evidence" value="ECO:0007669"/>
    <property type="project" value="InterPro"/>
</dbReference>
<accession>A0A8J4RH49</accession>
<feature type="transmembrane region" description="Helical" evidence="3">
    <location>
        <begin position="15"/>
        <end position="39"/>
    </location>
</feature>
<feature type="domain" description="AMP-binding enzyme C-terminal" evidence="5">
    <location>
        <begin position="262"/>
        <end position="337"/>
    </location>
</feature>
<keyword evidence="3" id="KW-0472">Membrane</keyword>
<dbReference type="InterPro" id="IPR042099">
    <property type="entry name" value="ANL_N_sf"/>
</dbReference>